<name>A0A562U8X8_9SPHI</name>
<keyword evidence="2" id="KW-1185">Reference proteome</keyword>
<organism evidence="1 2">
    <name type="scientific">Mucilaginibacter frigoritolerans</name>
    <dbReference type="NCBI Taxonomy" id="652788"/>
    <lineage>
        <taxon>Bacteria</taxon>
        <taxon>Pseudomonadati</taxon>
        <taxon>Bacteroidota</taxon>
        <taxon>Sphingobacteriia</taxon>
        <taxon>Sphingobacteriales</taxon>
        <taxon>Sphingobacteriaceae</taxon>
        <taxon>Mucilaginibacter</taxon>
    </lineage>
</organism>
<sequence>MGLLTMFGKIANVISEEITTPKSFKIGQQFEDYIKEYLFPLTTMIY</sequence>
<evidence type="ECO:0000313" key="2">
    <source>
        <dbReference type="Proteomes" id="UP000317010"/>
    </source>
</evidence>
<proteinExistence type="predicted"/>
<accession>A0A562U8X8</accession>
<dbReference type="AlphaFoldDB" id="A0A562U8X8"/>
<comment type="caution">
    <text evidence="1">The sequence shown here is derived from an EMBL/GenBank/DDBJ whole genome shotgun (WGS) entry which is preliminary data.</text>
</comment>
<dbReference type="EMBL" id="VLLI01000003">
    <property type="protein sequence ID" value="TWJ02204.1"/>
    <property type="molecule type" value="Genomic_DNA"/>
</dbReference>
<gene>
    <name evidence="1" type="ORF">JN11_01175</name>
</gene>
<protein>
    <submittedName>
        <fullName evidence="1">Uncharacterized protein</fullName>
    </submittedName>
</protein>
<dbReference type="Proteomes" id="UP000317010">
    <property type="component" value="Unassembled WGS sequence"/>
</dbReference>
<reference evidence="1 2" key="1">
    <citation type="submission" date="2019-07" db="EMBL/GenBank/DDBJ databases">
        <title>Genomic Encyclopedia of Archaeal and Bacterial Type Strains, Phase II (KMG-II): from individual species to whole genera.</title>
        <authorList>
            <person name="Goeker M."/>
        </authorList>
    </citation>
    <scope>NUCLEOTIDE SEQUENCE [LARGE SCALE GENOMIC DNA]</scope>
    <source>
        <strain evidence="1 2">ATCC BAA-1854</strain>
    </source>
</reference>
<evidence type="ECO:0000313" key="1">
    <source>
        <dbReference type="EMBL" id="TWJ02204.1"/>
    </source>
</evidence>